<accession>A0A9D3QI80</accession>
<dbReference type="AlphaFoldDB" id="A0A9D3QI80"/>
<evidence type="ECO:0000256" key="1">
    <source>
        <dbReference type="SAM" id="SignalP"/>
    </source>
</evidence>
<keyword evidence="3" id="KW-1185">Reference proteome</keyword>
<name>A0A9D3QI80_MEGAT</name>
<proteinExistence type="predicted"/>
<keyword evidence="1" id="KW-0732">Signal</keyword>
<dbReference type="EMBL" id="JAFDVH010000001">
    <property type="protein sequence ID" value="KAG7492171.1"/>
    <property type="molecule type" value="Genomic_DNA"/>
</dbReference>
<feature type="signal peptide" evidence="1">
    <location>
        <begin position="1"/>
        <end position="19"/>
    </location>
</feature>
<feature type="chain" id="PRO_5038955722" description="Secreted protein" evidence="1">
    <location>
        <begin position="20"/>
        <end position="92"/>
    </location>
</feature>
<evidence type="ECO:0008006" key="4">
    <source>
        <dbReference type="Google" id="ProtNLM"/>
    </source>
</evidence>
<organism evidence="2 3">
    <name type="scientific">Megalops atlanticus</name>
    <name type="common">Tarpon</name>
    <name type="synonym">Clupea gigantea</name>
    <dbReference type="NCBI Taxonomy" id="7932"/>
    <lineage>
        <taxon>Eukaryota</taxon>
        <taxon>Metazoa</taxon>
        <taxon>Chordata</taxon>
        <taxon>Craniata</taxon>
        <taxon>Vertebrata</taxon>
        <taxon>Euteleostomi</taxon>
        <taxon>Actinopterygii</taxon>
        <taxon>Neopterygii</taxon>
        <taxon>Teleostei</taxon>
        <taxon>Elopiformes</taxon>
        <taxon>Megalopidae</taxon>
        <taxon>Megalops</taxon>
    </lineage>
</organism>
<dbReference type="Proteomes" id="UP001046870">
    <property type="component" value="Chromosome 1"/>
</dbReference>
<gene>
    <name evidence="2" type="ORF">MATL_G00012240</name>
</gene>
<comment type="caution">
    <text evidence="2">The sequence shown here is derived from an EMBL/GenBank/DDBJ whole genome shotgun (WGS) entry which is preliminary data.</text>
</comment>
<protein>
    <recommendedName>
        <fullName evidence="4">Secreted protein</fullName>
    </recommendedName>
</protein>
<evidence type="ECO:0000313" key="2">
    <source>
        <dbReference type="EMBL" id="KAG7492171.1"/>
    </source>
</evidence>
<evidence type="ECO:0000313" key="3">
    <source>
        <dbReference type="Proteomes" id="UP001046870"/>
    </source>
</evidence>
<reference evidence="2" key="1">
    <citation type="submission" date="2021-01" db="EMBL/GenBank/DDBJ databases">
        <authorList>
            <person name="Zahm M."/>
            <person name="Roques C."/>
            <person name="Cabau C."/>
            <person name="Klopp C."/>
            <person name="Donnadieu C."/>
            <person name="Jouanno E."/>
            <person name="Lampietro C."/>
            <person name="Louis A."/>
            <person name="Herpin A."/>
            <person name="Echchiki A."/>
            <person name="Berthelot C."/>
            <person name="Parey E."/>
            <person name="Roest-Crollius H."/>
            <person name="Braasch I."/>
            <person name="Postlethwait J."/>
            <person name="Bobe J."/>
            <person name="Montfort J."/>
            <person name="Bouchez O."/>
            <person name="Begum T."/>
            <person name="Mejri S."/>
            <person name="Adams A."/>
            <person name="Chen W.-J."/>
            <person name="Guiguen Y."/>
        </authorList>
    </citation>
    <scope>NUCLEOTIDE SEQUENCE</scope>
    <source>
        <strain evidence="2">YG-15Mar2019-1</strain>
        <tissue evidence="2">Brain</tissue>
    </source>
</reference>
<sequence length="92" mass="10707">MHFEFSVFLHYLHLLGTQTFSCLRNLDAGFILSHRVNMVIFKVKSTTRYSEIQVFSSLSLGCQVFNDYFSQKSERLRYEPHSPDALMSHTLG</sequence>